<dbReference type="STRING" id="307972.A0A2G8LJB3"/>
<evidence type="ECO:0000313" key="2">
    <source>
        <dbReference type="Proteomes" id="UP000230750"/>
    </source>
</evidence>
<accession>A0A2G8LJB3</accession>
<dbReference type="Proteomes" id="UP000230750">
    <property type="component" value="Unassembled WGS sequence"/>
</dbReference>
<gene>
    <name evidence="1" type="ORF">BSL78_02708</name>
</gene>
<reference evidence="1 2" key="1">
    <citation type="journal article" date="2017" name="PLoS Biol.">
        <title>The sea cucumber genome provides insights into morphological evolution and visceral regeneration.</title>
        <authorList>
            <person name="Zhang X."/>
            <person name="Sun L."/>
            <person name="Yuan J."/>
            <person name="Sun Y."/>
            <person name="Gao Y."/>
            <person name="Zhang L."/>
            <person name="Li S."/>
            <person name="Dai H."/>
            <person name="Hamel J.F."/>
            <person name="Liu C."/>
            <person name="Yu Y."/>
            <person name="Liu S."/>
            <person name="Lin W."/>
            <person name="Guo K."/>
            <person name="Jin S."/>
            <person name="Xu P."/>
            <person name="Storey K.B."/>
            <person name="Huan P."/>
            <person name="Zhang T."/>
            <person name="Zhou Y."/>
            <person name="Zhang J."/>
            <person name="Lin C."/>
            <person name="Li X."/>
            <person name="Xing L."/>
            <person name="Huo D."/>
            <person name="Sun M."/>
            <person name="Wang L."/>
            <person name="Mercier A."/>
            <person name="Li F."/>
            <person name="Yang H."/>
            <person name="Xiang J."/>
        </authorList>
    </citation>
    <scope>NUCLEOTIDE SEQUENCE [LARGE SCALE GENOMIC DNA]</scope>
    <source>
        <strain evidence="1">Shaxun</strain>
        <tissue evidence="1">Muscle</tissue>
    </source>
</reference>
<proteinExistence type="predicted"/>
<dbReference type="AlphaFoldDB" id="A0A2G8LJB3"/>
<name>A0A2G8LJB3_STIJA</name>
<keyword evidence="2" id="KW-1185">Reference proteome</keyword>
<dbReference type="EMBL" id="MRZV01000059">
    <property type="protein sequence ID" value="PIK60339.1"/>
    <property type="molecule type" value="Genomic_DNA"/>
</dbReference>
<comment type="caution">
    <text evidence="1">The sequence shown here is derived from an EMBL/GenBank/DDBJ whole genome shotgun (WGS) entry which is preliminary data.</text>
</comment>
<organism evidence="1 2">
    <name type="scientific">Stichopus japonicus</name>
    <name type="common">Sea cucumber</name>
    <dbReference type="NCBI Taxonomy" id="307972"/>
    <lineage>
        <taxon>Eukaryota</taxon>
        <taxon>Metazoa</taxon>
        <taxon>Echinodermata</taxon>
        <taxon>Eleutherozoa</taxon>
        <taxon>Echinozoa</taxon>
        <taxon>Holothuroidea</taxon>
        <taxon>Aspidochirotacea</taxon>
        <taxon>Aspidochirotida</taxon>
        <taxon>Stichopodidae</taxon>
        <taxon>Apostichopus</taxon>
    </lineage>
</organism>
<evidence type="ECO:0000313" key="1">
    <source>
        <dbReference type="EMBL" id="PIK60339.1"/>
    </source>
</evidence>
<sequence length="201" mass="22790">MTVSTFQARAVFCFDSGCKPMWRPKPNVLYQLNDTNCVIWVESFSWETCEIDGKIVEFKKIQVYAAGNLNPLSKIIPIHVGFYPKLPGERPTIPFINVAAVVDCPRSFVFEKVGEEGCTLVFKAIRRSSRFDCPVPGRFSIIPLRHSLPSQSADVSHSKKRRFNEYTTAVRDGMEDTAASSYDKLVAARLLSHRRRLVMKV</sequence>
<protein>
    <submittedName>
        <fullName evidence="1">Uncharacterized protein</fullName>
    </submittedName>
</protein>